<evidence type="ECO:0000313" key="4">
    <source>
        <dbReference type="EMBL" id="KRN33396.1"/>
    </source>
</evidence>
<feature type="repeat" description="TPR" evidence="3">
    <location>
        <begin position="240"/>
        <end position="273"/>
    </location>
</feature>
<keyword evidence="2 3" id="KW-0802">TPR repeat</keyword>
<dbReference type="STRING" id="1123500.GCA_000420365_00309"/>
<dbReference type="Pfam" id="PF14559">
    <property type="entry name" value="TPR_19"/>
    <property type="match status" value="1"/>
</dbReference>
<proteinExistence type="predicted"/>
<dbReference type="Pfam" id="PF13432">
    <property type="entry name" value="TPR_16"/>
    <property type="match status" value="1"/>
</dbReference>
<evidence type="ECO:0000313" key="5">
    <source>
        <dbReference type="Proteomes" id="UP000051296"/>
    </source>
</evidence>
<accession>A0A0R2G9M9</accession>
<gene>
    <name evidence="4" type="ORF">IV68_GL000194</name>
</gene>
<dbReference type="RefSeq" id="WP_022791112.1">
    <property type="nucleotide sequence ID" value="NZ_ATUU01000001.1"/>
</dbReference>
<keyword evidence="5" id="KW-1185">Reference proteome</keyword>
<dbReference type="SUPFAM" id="SSF48452">
    <property type="entry name" value="TPR-like"/>
    <property type="match status" value="2"/>
</dbReference>
<dbReference type="Gene3D" id="1.25.40.10">
    <property type="entry name" value="Tetratricopeptide repeat domain"/>
    <property type="match status" value="2"/>
</dbReference>
<sequence>MVSYAERMLDDLDKGQLDAAEKSFAAALQQDDDDTIYSLAEELYALGFAKQAKRAYQQLLDKYPKEDQLRTNLADIAIDEGKTDQAIEYLAAIKTDSEAYLQALLVLADLYQSEGIYEVAEAKLKEAYQLAPEEPVIAFALAEYYYASGQYQEAIPYYRDLLKQGERKFSGVDVASRIGVAYALTGNVKNALGYLEQIKPADMTPDVQFQLGLTYAADEETYDQAIKTFEALADLDPAYVSLYIPLGALYEKQGQNEQALRTYQAGLAQDAFNPKLYERAAIVSMRLGKAAQAGHFLAEGLKNNPDDPTLILDYSDWLVSQHKDQDNLDLLNHYLTDEEADIDPGLYRNLARSYTALEQDEFANRYWQAALPSYLSDPDFLQEAYYFFRKIGERELALQAIARYVKLRPEDYDMLNNYDDLLAEQDD</sequence>
<dbReference type="SMART" id="SM00028">
    <property type="entry name" value="TPR"/>
    <property type="match status" value="6"/>
</dbReference>
<protein>
    <submittedName>
        <fullName evidence="4">Tetratricopeptide (TPR) domain protein</fullName>
    </submittedName>
</protein>
<name>A0A0R2G9M9_9LACO</name>
<dbReference type="InterPro" id="IPR011990">
    <property type="entry name" value="TPR-like_helical_dom_sf"/>
</dbReference>
<dbReference type="PANTHER" id="PTHR45586:SF1">
    <property type="entry name" value="LIPOPOLYSACCHARIDE ASSEMBLY PROTEIN B"/>
    <property type="match status" value="1"/>
</dbReference>
<dbReference type="PROSITE" id="PS50005">
    <property type="entry name" value="TPR"/>
    <property type="match status" value="2"/>
</dbReference>
<reference evidence="4 5" key="1">
    <citation type="journal article" date="2015" name="Genome Announc.">
        <title>Expanding the biotechnology potential of lactobacilli through comparative genomics of 213 strains and associated genera.</title>
        <authorList>
            <person name="Sun Z."/>
            <person name="Harris H.M."/>
            <person name="McCann A."/>
            <person name="Guo C."/>
            <person name="Argimon S."/>
            <person name="Zhang W."/>
            <person name="Yang X."/>
            <person name="Jeffery I.B."/>
            <person name="Cooney J.C."/>
            <person name="Kagawa T.F."/>
            <person name="Liu W."/>
            <person name="Song Y."/>
            <person name="Salvetti E."/>
            <person name="Wrobel A."/>
            <person name="Rasinkangas P."/>
            <person name="Parkhill J."/>
            <person name="Rea M.C."/>
            <person name="O'Sullivan O."/>
            <person name="Ritari J."/>
            <person name="Douillard F.P."/>
            <person name="Paul Ross R."/>
            <person name="Yang R."/>
            <person name="Briner A.E."/>
            <person name="Felis G.E."/>
            <person name="de Vos W.M."/>
            <person name="Barrangou R."/>
            <person name="Klaenhammer T.R."/>
            <person name="Caufield P.W."/>
            <person name="Cui Y."/>
            <person name="Zhang H."/>
            <person name="O'Toole P.W."/>
        </authorList>
    </citation>
    <scope>NUCLEOTIDE SEQUENCE [LARGE SCALE GENOMIC DNA]</scope>
    <source>
        <strain evidence="4 5">DSM 20190</strain>
    </source>
</reference>
<dbReference type="PANTHER" id="PTHR45586">
    <property type="entry name" value="TPR REPEAT-CONTAINING PROTEIN PA4667"/>
    <property type="match status" value="1"/>
</dbReference>
<keyword evidence="1" id="KW-0677">Repeat</keyword>
<evidence type="ECO:0000256" key="2">
    <source>
        <dbReference type="ARBA" id="ARBA00022803"/>
    </source>
</evidence>
<evidence type="ECO:0000256" key="3">
    <source>
        <dbReference type="PROSITE-ProRule" id="PRU00339"/>
    </source>
</evidence>
<dbReference type="OrthoDB" id="2080803at2"/>
<comment type="caution">
    <text evidence="4">The sequence shown here is derived from an EMBL/GenBank/DDBJ whole genome shotgun (WGS) entry which is preliminary data.</text>
</comment>
<dbReference type="EMBL" id="JQAX01000001">
    <property type="protein sequence ID" value="KRN33396.1"/>
    <property type="molecule type" value="Genomic_DNA"/>
</dbReference>
<dbReference type="InterPro" id="IPR051012">
    <property type="entry name" value="CellSynth/LPSAsmb/PSIAsmb"/>
</dbReference>
<dbReference type="Proteomes" id="UP000051296">
    <property type="component" value="Unassembled WGS sequence"/>
</dbReference>
<dbReference type="InterPro" id="IPR019734">
    <property type="entry name" value="TPR_rpt"/>
</dbReference>
<dbReference type="Pfam" id="PF25058">
    <property type="entry name" value="ARM_TT21"/>
    <property type="match status" value="1"/>
</dbReference>
<evidence type="ECO:0000256" key="1">
    <source>
        <dbReference type="ARBA" id="ARBA00022737"/>
    </source>
</evidence>
<dbReference type="InParanoid" id="A0A0R2G9M9"/>
<dbReference type="AlphaFoldDB" id="A0A0R2G9M9"/>
<feature type="repeat" description="TPR" evidence="3">
    <location>
        <begin position="135"/>
        <end position="168"/>
    </location>
</feature>
<dbReference type="PATRIC" id="fig|1123500.6.peg.192"/>
<dbReference type="FunCoup" id="A0A0R2G9M9">
    <property type="interactions" value="9"/>
</dbReference>
<dbReference type="eggNOG" id="COG0457">
    <property type="taxonomic scope" value="Bacteria"/>
</dbReference>
<organism evidence="4 5">
    <name type="scientific">Weissella halotolerans DSM 20190</name>
    <dbReference type="NCBI Taxonomy" id="1123500"/>
    <lineage>
        <taxon>Bacteria</taxon>
        <taxon>Bacillati</taxon>
        <taxon>Bacillota</taxon>
        <taxon>Bacilli</taxon>
        <taxon>Lactobacillales</taxon>
        <taxon>Lactobacillaceae</taxon>
        <taxon>Weissella</taxon>
    </lineage>
</organism>